<evidence type="ECO:0000259" key="2">
    <source>
        <dbReference type="PROSITE" id="PS51898"/>
    </source>
</evidence>
<dbReference type="AlphaFoldDB" id="A0A6P0CEV1"/>
<dbReference type="SUPFAM" id="SSF56349">
    <property type="entry name" value="DNA breaking-rejoining enzymes"/>
    <property type="match status" value="1"/>
</dbReference>
<keyword evidence="4" id="KW-1185">Reference proteome</keyword>
<proteinExistence type="predicted"/>
<dbReference type="EMBL" id="JAABNT010000009">
    <property type="protein sequence ID" value="NEK23738.1"/>
    <property type="molecule type" value="Genomic_DNA"/>
</dbReference>
<sequence length="179" mass="20682">MLHNFIMIAADTGMRPKEMFNLNWNHIEGLDHARQSRAKEARIRISAFGKGRNPAPLIPKSTVASQLLNIRRIYKFRFGKEPTAEMPVFCNLKGERITTFNKSLNALLDACDLRTDAHGQKFSSYSFRHYYATQALRDPQIDVYKLGTNMRTSVAMIERYYSDVIPEDHAALFRGDHEW</sequence>
<feature type="domain" description="Tyr recombinase" evidence="2">
    <location>
        <begin position="1"/>
        <end position="174"/>
    </location>
</feature>
<dbReference type="InterPro" id="IPR013762">
    <property type="entry name" value="Integrase-like_cat_sf"/>
</dbReference>
<dbReference type="InterPro" id="IPR011010">
    <property type="entry name" value="DNA_brk_join_enz"/>
</dbReference>
<gene>
    <name evidence="3" type="ORF">GV827_15165</name>
</gene>
<protein>
    <submittedName>
        <fullName evidence="3">Tyrosine-type recombinase/integrase</fullName>
    </submittedName>
</protein>
<comment type="caution">
    <text evidence="3">The sequence shown here is derived from an EMBL/GenBank/DDBJ whole genome shotgun (WGS) entry which is preliminary data.</text>
</comment>
<reference evidence="3 4" key="1">
    <citation type="submission" date="2020-01" db="EMBL/GenBank/DDBJ databases">
        <title>Sulfitobacter sediminilitoris sp. nov., isolated from a tidal flat.</title>
        <authorList>
            <person name="Park S."/>
            <person name="Yoon J.-H."/>
        </authorList>
    </citation>
    <scope>NUCLEOTIDE SEQUENCE [LARGE SCALE GENOMIC DNA]</scope>
    <source>
        <strain evidence="3 4">JBTF-M27</strain>
    </source>
</reference>
<evidence type="ECO:0000313" key="4">
    <source>
        <dbReference type="Proteomes" id="UP000468591"/>
    </source>
</evidence>
<dbReference type="InterPro" id="IPR002104">
    <property type="entry name" value="Integrase_catalytic"/>
</dbReference>
<dbReference type="Gene3D" id="1.10.443.10">
    <property type="entry name" value="Intergrase catalytic core"/>
    <property type="match status" value="1"/>
</dbReference>
<dbReference type="GO" id="GO:0006310">
    <property type="term" value="P:DNA recombination"/>
    <property type="evidence" value="ECO:0007669"/>
    <property type="project" value="UniProtKB-KW"/>
</dbReference>
<dbReference type="GO" id="GO:0015074">
    <property type="term" value="P:DNA integration"/>
    <property type="evidence" value="ECO:0007669"/>
    <property type="project" value="InterPro"/>
</dbReference>
<evidence type="ECO:0000313" key="3">
    <source>
        <dbReference type="EMBL" id="NEK23738.1"/>
    </source>
</evidence>
<dbReference type="GO" id="GO:0003677">
    <property type="term" value="F:DNA binding"/>
    <property type="evidence" value="ECO:0007669"/>
    <property type="project" value="InterPro"/>
</dbReference>
<organism evidence="3 4">
    <name type="scientific">Sulfitobacter sediminilitoris</name>
    <dbReference type="NCBI Taxonomy" id="2698830"/>
    <lineage>
        <taxon>Bacteria</taxon>
        <taxon>Pseudomonadati</taxon>
        <taxon>Pseudomonadota</taxon>
        <taxon>Alphaproteobacteria</taxon>
        <taxon>Rhodobacterales</taxon>
        <taxon>Roseobacteraceae</taxon>
        <taxon>Sulfitobacter</taxon>
    </lineage>
</organism>
<evidence type="ECO:0000256" key="1">
    <source>
        <dbReference type="ARBA" id="ARBA00023172"/>
    </source>
</evidence>
<dbReference type="RefSeq" id="WP_164354658.1">
    <property type="nucleotide sequence ID" value="NZ_JAABNT010000009.1"/>
</dbReference>
<name>A0A6P0CEV1_9RHOB</name>
<dbReference type="Pfam" id="PF00589">
    <property type="entry name" value="Phage_integrase"/>
    <property type="match status" value="1"/>
</dbReference>
<dbReference type="Proteomes" id="UP000468591">
    <property type="component" value="Unassembled WGS sequence"/>
</dbReference>
<keyword evidence="1" id="KW-0233">DNA recombination</keyword>
<dbReference type="PROSITE" id="PS51898">
    <property type="entry name" value="TYR_RECOMBINASE"/>
    <property type="match status" value="1"/>
</dbReference>
<accession>A0A6P0CEV1</accession>